<evidence type="ECO:0000313" key="3">
    <source>
        <dbReference type="Proteomes" id="UP001596978"/>
    </source>
</evidence>
<dbReference type="PROSITE" id="PS50206">
    <property type="entry name" value="RHODANESE_3"/>
    <property type="match status" value="1"/>
</dbReference>
<dbReference type="Pfam" id="PF04134">
    <property type="entry name" value="DCC1-like"/>
    <property type="match status" value="1"/>
</dbReference>
<keyword evidence="3" id="KW-1185">Reference proteome</keyword>
<dbReference type="EMBL" id="JBHTJH010000004">
    <property type="protein sequence ID" value="MFD0862133.1"/>
    <property type="molecule type" value="Genomic_DNA"/>
</dbReference>
<organism evidence="2 3">
    <name type="scientific">Sungkyunkwania multivorans</name>
    <dbReference type="NCBI Taxonomy" id="1173618"/>
    <lineage>
        <taxon>Bacteria</taxon>
        <taxon>Pseudomonadati</taxon>
        <taxon>Bacteroidota</taxon>
        <taxon>Flavobacteriia</taxon>
        <taxon>Flavobacteriales</taxon>
        <taxon>Flavobacteriaceae</taxon>
        <taxon>Sungkyunkwania</taxon>
    </lineage>
</organism>
<name>A0ABW3CWU8_9FLAO</name>
<gene>
    <name evidence="2" type="ORF">ACFQ1M_07925</name>
</gene>
<dbReference type="InterPro" id="IPR001763">
    <property type="entry name" value="Rhodanese-like_dom"/>
</dbReference>
<comment type="caution">
    <text evidence="2">The sequence shown here is derived from an EMBL/GenBank/DDBJ whole genome shotgun (WGS) entry which is preliminary data.</text>
</comment>
<sequence>MELPKDKKIIFFDGVCNLCNGAVQYVIERDKKDVFRYASLQSDVGQRFLKERNLNAEEFDSIILYEPGKQFLHKSKAAFAIIKEFGGLWPLFRIFRFLPTSFNDFFYDIVAKNRYRWFGKQESCWIPTPELKAKFLG</sequence>
<feature type="domain" description="Rhodanese" evidence="1">
    <location>
        <begin position="3"/>
        <end position="49"/>
    </location>
</feature>
<dbReference type="RefSeq" id="WP_386406472.1">
    <property type="nucleotide sequence ID" value="NZ_JBHTJH010000004.1"/>
</dbReference>
<reference evidence="3" key="1">
    <citation type="journal article" date="2019" name="Int. J. Syst. Evol. Microbiol.">
        <title>The Global Catalogue of Microorganisms (GCM) 10K type strain sequencing project: providing services to taxonomists for standard genome sequencing and annotation.</title>
        <authorList>
            <consortium name="The Broad Institute Genomics Platform"/>
            <consortium name="The Broad Institute Genome Sequencing Center for Infectious Disease"/>
            <person name="Wu L."/>
            <person name="Ma J."/>
        </authorList>
    </citation>
    <scope>NUCLEOTIDE SEQUENCE [LARGE SCALE GENOMIC DNA]</scope>
    <source>
        <strain evidence="3">CCUG 62952</strain>
    </source>
</reference>
<accession>A0ABW3CWU8</accession>
<protein>
    <submittedName>
        <fullName evidence="2">Thiol-disulfide oxidoreductase DCC family protein</fullName>
    </submittedName>
</protein>
<evidence type="ECO:0000313" key="2">
    <source>
        <dbReference type="EMBL" id="MFD0862133.1"/>
    </source>
</evidence>
<dbReference type="InterPro" id="IPR007263">
    <property type="entry name" value="DCC1-like"/>
</dbReference>
<dbReference type="PANTHER" id="PTHR33639">
    <property type="entry name" value="THIOL-DISULFIDE OXIDOREDUCTASE DCC"/>
    <property type="match status" value="1"/>
</dbReference>
<dbReference type="InterPro" id="IPR052927">
    <property type="entry name" value="DCC_oxidoreductase"/>
</dbReference>
<evidence type="ECO:0000259" key="1">
    <source>
        <dbReference type="PROSITE" id="PS50206"/>
    </source>
</evidence>
<dbReference type="Proteomes" id="UP001596978">
    <property type="component" value="Unassembled WGS sequence"/>
</dbReference>
<dbReference type="PANTHER" id="PTHR33639:SF2">
    <property type="entry name" value="DUF393 DOMAIN-CONTAINING PROTEIN"/>
    <property type="match status" value="1"/>
</dbReference>
<proteinExistence type="predicted"/>